<dbReference type="SUPFAM" id="SSF52540">
    <property type="entry name" value="P-loop containing nucleoside triphosphate hydrolases"/>
    <property type="match status" value="1"/>
</dbReference>
<dbReference type="CDD" id="cd14858">
    <property type="entry name" value="TrmE_N"/>
    <property type="match status" value="1"/>
</dbReference>
<feature type="binding site" evidence="9">
    <location>
        <begin position="243"/>
        <end position="248"/>
    </location>
    <ligand>
        <name>GTP</name>
        <dbReference type="ChEBI" id="CHEBI:37565"/>
    </ligand>
</feature>
<evidence type="ECO:0000313" key="14">
    <source>
        <dbReference type="Proteomes" id="UP000002725"/>
    </source>
</evidence>
<dbReference type="InterPro" id="IPR027368">
    <property type="entry name" value="MnmE_dom2"/>
</dbReference>
<keyword evidence="5 9" id="KW-0378">Hydrolase</keyword>
<keyword evidence="3 9" id="KW-0479">Metal-binding</keyword>
<feature type="binding site" evidence="9">
    <location>
        <position position="33"/>
    </location>
    <ligand>
        <name>(6S)-5-formyl-5,6,7,8-tetrahydrofolate</name>
        <dbReference type="ChEBI" id="CHEBI:57457"/>
    </ligand>
</feature>
<dbReference type="GO" id="GO:0003924">
    <property type="term" value="F:GTPase activity"/>
    <property type="evidence" value="ECO:0007669"/>
    <property type="project" value="UniProtKB-UniRule"/>
</dbReference>
<comment type="function">
    <text evidence="9">Exhibits a very high intrinsic GTPase hydrolysis rate. Involved in the addition of a carboxymethylaminomethyl (cmnm) group at the wobble position (U34) of certain tRNAs, forming tRNA-cmnm(5)s(2)U34.</text>
</comment>
<keyword evidence="7 9" id="KW-0630">Potassium</keyword>
<dbReference type="KEGG" id="paa:Paes_0217"/>
<accession>B4S3S8</accession>
<dbReference type="eggNOG" id="COG0486">
    <property type="taxonomic scope" value="Bacteria"/>
</dbReference>
<dbReference type="Pfam" id="PF12631">
    <property type="entry name" value="MnmE_helical"/>
    <property type="match status" value="1"/>
</dbReference>
<dbReference type="InterPro" id="IPR006073">
    <property type="entry name" value="GTP-bd"/>
</dbReference>
<dbReference type="STRING" id="290512.Paes_0217"/>
<feature type="binding site" evidence="9">
    <location>
        <begin position="262"/>
        <end position="268"/>
    </location>
    <ligand>
        <name>GTP</name>
        <dbReference type="ChEBI" id="CHEBI:37565"/>
    </ligand>
</feature>
<evidence type="ECO:0000256" key="5">
    <source>
        <dbReference type="ARBA" id="ARBA00022801"/>
    </source>
</evidence>
<dbReference type="CDD" id="cd04164">
    <property type="entry name" value="trmE"/>
    <property type="match status" value="1"/>
</dbReference>
<dbReference type="GO" id="GO:0005525">
    <property type="term" value="F:GTP binding"/>
    <property type="evidence" value="ECO:0007669"/>
    <property type="project" value="UniProtKB-UniRule"/>
</dbReference>
<reference evidence="13" key="1">
    <citation type="submission" date="2008-06" db="EMBL/GenBank/DDBJ databases">
        <title>Complete sequence of chromosome of Prosthecochloris aestuarii DSM 271.</title>
        <authorList>
            <consortium name="US DOE Joint Genome Institute"/>
            <person name="Lucas S."/>
            <person name="Copeland A."/>
            <person name="Lapidus A."/>
            <person name="Glavina del Rio T."/>
            <person name="Dalin E."/>
            <person name="Tice H."/>
            <person name="Bruce D."/>
            <person name="Goodwin L."/>
            <person name="Pitluck S."/>
            <person name="Schmutz J."/>
            <person name="Larimer F."/>
            <person name="Land M."/>
            <person name="Hauser L."/>
            <person name="Kyrpides N."/>
            <person name="Anderson I."/>
            <person name="Liu Z."/>
            <person name="Li T."/>
            <person name="Zhao F."/>
            <person name="Overmann J."/>
            <person name="Bryant D.A."/>
            <person name="Richardson P."/>
        </authorList>
    </citation>
    <scope>NUCLEOTIDE SEQUENCE [LARGE SCALE GENOMIC DNA]</scope>
    <source>
        <strain evidence="13">DSM 271</strain>
    </source>
</reference>
<evidence type="ECO:0000256" key="6">
    <source>
        <dbReference type="ARBA" id="ARBA00022842"/>
    </source>
</evidence>
<dbReference type="EC" id="3.6.-.-" evidence="9"/>
<evidence type="ECO:0000256" key="11">
    <source>
        <dbReference type="SAM" id="Coils"/>
    </source>
</evidence>
<evidence type="ECO:0000256" key="4">
    <source>
        <dbReference type="ARBA" id="ARBA00022741"/>
    </source>
</evidence>
<keyword evidence="11" id="KW-0175">Coiled coil</keyword>
<keyword evidence="9" id="KW-0963">Cytoplasm</keyword>
<dbReference type="PROSITE" id="PS51709">
    <property type="entry name" value="G_TRME"/>
    <property type="match status" value="1"/>
</dbReference>
<comment type="subcellular location">
    <subcellularLocation>
        <location evidence="9">Cytoplasm</location>
    </subcellularLocation>
</comment>
<dbReference type="Gene3D" id="3.40.50.300">
    <property type="entry name" value="P-loop containing nucleotide triphosphate hydrolases"/>
    <property type="match status" value="1"/>
</dbReference>
<evidence type="ECO:0000256" key="7">
    <source>
        <dbReference type="ARBA" id="ARBA00022958"/>
    </source>
</evidence>
<name>B4S3S8_PROA2</name>
<dbReference type="Gene3D" id="3.30.1360.120">
    <property type="entry name" value="Probable tRNA modification gtpase trme, domain 1"/>
    <property type="match status" value="1"/>
</dbReference>
<dbReference type="InterPro" id="IPR018948">
    <property type="entry name" value="GTP-bd_TrmE_N"/>
</dbReference>
<keyword evidence="2 9" id="KW-0819">tRNA processing</keyword>
<dbReference type="PANTHER" id="PTHR42714:SF2">
    <property type="entry name" value="TRNA MODIFICATION GTPASE GTPBP3, MITOCHONDRIAL"/>
    <property type="match status" value="1"/>
</dbReference>
<dbReference type="HAMAP" id="MF_00379">
    <property type="entry name" value="GTPase_MnmE"/>
    <property type="match status" value="1"/>
</dbReference>
<evidence type="ECO:0000313" key="13">
    <source>
        <dbReference type="EMBL" id="ACF45274.1"/>
    </source>
</evidence>
<keyword evidence="14" id="KW-1185">Reference proteome</keyword>
<comment type="caution">
    <text evidence="9">Lacks conserved residue(s) required for the propagation of feature annotation.</text>
</comment>
<dbReference type="NCBIfam" id="TIGR00450">
    <property type="entry name" value="mnmE_trmE_thdF"/>
    <property type="match status" value="1"/>
</dbReference>
<dbReference type="InterPro" id="IPR004520">
    <property type="entry name" value="GTPase_MnmE"/>
</dbReference>
<dbReference type="PRINTS" id="PR00326">
    <property type="entry name" value="GTP1OBG"/>
</dbReference>
<keyword evidence="8 9" id="KW-0342">GTP-binding</keyword>
<dbReference type="InterPro" id="IPR027266">
    <property type="entry name" value="TrmE/GcvT-like"/>
</dbReference>
<keyword evidence="6 9" id="KW-0460">Magnesium</keyword>
<dbReference type="EMBL" id="CP001108">
    <property type="protein sequence ID" value="ACF45274.1"/>
    <property type="molecule type" value="Genomic_DNA"/>
</dbReference>
<dbReference type="NCBIfam" id="TIGR00231">
    <property type="entry name" value="small_GTP"/>
    <property type="match status" value="1"/>
</dbReference>
<dbReference type="GO" id="GO:0030488">
    <property type="term" value="P:tRNA methylation"/>
    <property type="evidence" value="ECO:0007669"/>
    <property type="project" value="TreeGrafter"/>
</dbReference>
<dbReference type="Proteomes" id="UP000002725">
    <property type="component" value="Chromosome"/>
</dbReference>
<evidence type="ECO:0000256" key="2">
    <source>
        <dbReference type="ARBA" id="ARBA00022694"/>
    </source>
</evidence>
<proteinExistence type="inferred from homology"/>
<feature type="binding site" evidence="9">
    <location>
        <position position="247"/>
    </location>
    <ligand>
        <name>Mg(2+)</name>
        <dbReference type="ChEBI" id="CHEBI:18420"/>
    </ligand>
</feature>
<evidence type="ECO:0000256" key="1">
    <source>
        <dbReference type="ARBA" id="ARBA00011043"/>
    </source>
</evidence>
<dbReference type="Gene3D" id="1.20.120.430">
    <property type="entry name" value="tRNA modification GTPase MnmE domain 2"/>
    <property type="match status" value="1"/>
</dbReference>
<comment type="cofactor">
    <cofactor evidence="9">
        <name>K(+)</name>
        <dbReference type="ChEBI" id="CHEBI:29103"/>
    </cofactor>
    <text evidence="9">Binds 1 potassium ion per subunit.</text>
</comment>
<feature type="binding site" evidence="9">
    <location>
        <position position="137"/>
    </location>
    <ligand>
        <name>(6S)-5-formyl-5,6,7,8-tetrahydrofolate</name>
        <dbReference type="ChEBI" id="CHEBI:57457"/>
    </ligand>
</feature>
<feature type="binding site" evidence="9">
    <location>
        <position position="476"/>
    </location>
    <ligand>
        <name>(6S)-5-formyl-5,6,7,8-tetrahydrofolate</name>
        <dbReference type="ChEBI" id="CHEBI:57457"/>
    </ligand>
</feature>
<feature type="coiled-coil region" evidence="11">
    <location>
        <begin position="385"/>
        <end position="438"/>
    </location>
</feature>
<evidence type="ECO:0000256" key="8">
    <source>
        <dbReference type="ARBA" id="ARBA00023134"/>
    </source>
</evidence>
<feature type="binding site" evidence="9">
    <location>
        <position position="268"/>
    </location>
    <ligand>
        <name>Mg(2+)</name>
        <dbReference type="ChEBI" id="CHEBI:18420"/>
    </ligand>
</feature>
<protein>
    <recommendedName>
        <fullName evidence="9">tRNA modification GTPase MnmE</fullName>
        <ecNumber evidence="9">3.6.-.-</ecNumber>
    </recommendedName>
</protein>
<dbReference type="InterPro" id="IPR031168">
    <property type="entry name" value="G_TrmE"/>
</dbReference>
<sequence>MKSMNEKVLPPVEGDPIAAIATPVGVGALSVVRMSGGGVFAIADKVFTKAHAPEVPIADSPGYTAHFGRLYDGDLMVDEVIVLVFRAPNSFTVENMVEITCHGGPVVTRHVLQLLLDNGCRLAQPGEFTRRAFINGRIDLLEAEAIGEMIHARSESAYRTAVNQMKGGLSGKLDTLRERLLTSCAMLELELDFSEEDVRFQSRDELTDQVERLQCEVGQLVDSYQHGRLLSEGVATAIIGRPNAGKSTLLNALLGEERAIVSHMPGTTRDYIEECFVYDKTMFRLTDTAGLREAVEEIEHEGIRRSYEKIAQADLILYLMDISAGDFAEEIAAIRTIAAQYPGTKMLVAANKTDRTASCEERMQMVGQETGCMVLGISALQQEGLDELKKAMGAMTENLDKLHDASVLVTSMRHYEALRNASDALQNARELIDREEETEFIAFELRSALDYVGEITGKVVSEEVLNVIFDRFCIGK</sequence>
<dbReference type="InterPro" id="IPR025867">
    <property type="entry name" value="MnmE_helical"/>
</dbReference>
<evidence type="ECO:0000259" key="12">
    <source>
        <dbReference type="PROSITE" id="PS51709"/>
    </source>
</evidence>
<dbReference type="Pfam" id="PF10396">
    <property type="entry name" value="TrmE_N"/>
    <property type="match status" value="1"/>
</dbReference>
<gene>
    <name evidence="9" type="primary">mnmE</name>
    <name evidence="9" type="synonym">trmE</name>
    <name evidence="13" type="ordered locus">Paes_0217</name>
</gene>
<feature type="domain" description="TrmE-type G" evidence="12">
    <location>
        <begin position="233"/>
        <end position="397"/>
    </location>
</feature>
<comment type="similarity">
    <text evidence="1 9 10">Belongs to the TRAFAC class TrmE-Era-EngA-EngB-Septin-like GTPase superfamily. TrmE GTPase family.</text>
</comment>
<dbReference type="InterPro" id="IPR027417">
    <property type="entry name" value="P-loop_NTPase"/>
</dbReference>
<dbReference type="GO" id="GO:0042802">
    <property type="term" value="F:identical protein binding"/>
    <property type="evidence" value="ECO:0007669"/>
    <property type="project" value="UniProtKB-ARBA"/>
</dbReference>
<feature type="binding site" evidence="9">
    <location>
        <begin position="287"/>
        <end position="290"/>
    </location>
    <ligand>
        <name>GTP</name>
        <dbReference type="ChEBI" id="CHEBI:37565"/>
    </ligand>
</feature>
<dbReference type="GO" id="GO:0046872">
    <property type="term" value="F:metal ion binding"/>
    <property type="evidence" value="ECO:0007669"/>
    <property type="project" value="UniProtKB-KW"/>
</dbReference>
<evidence type="ECO:0000256" key="10">
    <source>
        <dbReference type="RuleBase" id="RU003313"/>
    </source>
</evidence>
<dbReference type="AlphaFoldDB" id="B4S3S8"/>
<dbReference type="InterPro" id="IPR005225">
    <property type="entry name" value="Small_GTP-bd"/>
</dbReference>
<dbReference type="FunFam" id="3.30.1360.120:FF:000003">
    <property type="entry name" value="tRNA modification GTPase MnmE"/>
    <property type="match status" value="1"/>
</dbReference>
<comment type="subunit">
    <text evidence="9">Homodimer. Heterotetramer of two MnmE and two MnmG subunits.</text>
</comment>
<feature type="binding site" evidence="9">
    <location>
        <position position="98"/>
    </location>
    <ligand>
        <name>(6S)-5-formyl-5,6,7,8-tetrahydrofolate</name>
        <dbReference type="ChEBI" id="CHEBI:57457"/>
    </ligand>
</feature>
<dbReference type="SUPFAM" id="SSF116878">
    <property type="entry name" value="TrmE connector domain"/>
    <property type="match status" value="1"/>
</dbReference>
<evidence type="ECO:0000256" key="9">
    <source>
        <dbReference type="HAMAP-Rule" id="MF_00379"/>
    </source>
</evidence>
<dbReference type="GO" id="GO:0005829">
    <property type="term" value="C:cytosol"/>
    <property type="evidence" value="ECO:0007669"/>
    <property type="project" value="TreeGrafter"/>
</dbReference>
<dbReference type="PANTHER" id="PTHR42714">
    <property type="entry name" value="TRNA MODIFICATION GTPASE GTPBP3"/>
    <property type="match status" value="1"/>
</dbReference>
<organism evidence="13 14">
    <name type="scientific">Prosthecochloris aestuarii (strain DSM 271 / SK 413)</name>
    <dbReference type="NCBI Taxonomy" id="290512"/>
    <lineage>
        <taxon>Bacteria</taxon>
        <taxon>Pseudomonadati</taxon>
        <taxon>Chlorobiota</taxon>
        <taxon>Chlorobiia</taxon>
        <taxon>Chlorobiales</taxon>
        <taxon>Chlorobiaceae</taxon>
        <taxon>Prosthecochloris</taxon>
    </lineage>
</organism>
<evidence type="ECO:0000256" key="3">
    <source>
        <dbReference type="ARBA" id="ARBA00022723"/>
    </source>
</evidence>
<dbReference type="Pfam" id="PF01926">
    <property type="entry name" value="MMR_HSR1"/>
    <property type="match status" value="1"/>
</dbReference>
<keyword evidence="4 9" id="KW-0547">Nucleotide-binding</keyword>
<dbReference type="HOGENOM" id="CLU_019624_4_1_10"/>
<dbReference type="GO" id="GO:0002098">
    <property type="term" value="P:tRNA wobble uridine modification"/>
    <property type="evidence" value="ECO:0007669"/>
    <property type="project" value="TreeGrafter"/>
</dbReference>